<dbReference type="EMBL" id="CP067420">
    <property type="protein sequence ID" value="QQP87841.1"/>
    <property type="molecule type" value="Genomic_DNA"/>
</dbReference>
<dbReference type="InterPro" id="IPR001387">
    <property type="entry name" value="Cro/C1-type_HTH"/>
</dbReference>
<keyword evidence="1" id="KW-0238">DNA-binding</keyword>
<gene>
    <name evidence="3" type="ORF">IGS68_17360</name>
</gene>
<feature type="domain" description="HTH cro/C1-type" evidence="2">
    <location>
        <begin position="41"/>
        <end position="88"/>
    </location>
</feature>
<dbReference type="CDD" id="cd00093">
    <property type="entry name" value="HTH_XRE"/>
    <property type="match status" value="1"/>
</dbReference>
<keyword evidence="4" id="KW-1185">Reference proteome</keyword>
<dbReference type="Pfam" id="PF01381">
    <property type="entry name" value="HTH_3"/>
    <property type="match status" value="1"/>
</dbReference>
<proteinExistence type="predicted"/>
<sequence length="121" mass="13445">MRYTNPRLCFEEVTIRRACDMLMKNPPHPGLTIKHDCLEPLGLTVTKGAEILGVSRKTLSDLVNGRAGVSPEMAIRLSKAFGTRPEVWAGLQLDYDMAQAMRKESEIMVQRVVMPEAAQGC</sequence>
<evidence type="ECO:0000259" key="2">
    <source>
        <dbReference type="PROSITE" id="PS50943"/>
    </source>
</evidence>
<dbReference type="InterPro" id="IPR010982">
    <property type="entry name" value="Lambda_DNA-bd_dom_sf"/>
</dbReference>
<dbReference type="Gene3D" id="1.10.260.40">
    <property type="entry name" value="lambda repressor-like DNA-binding domains"/>
    <property type="match status" value="1"/>
</dbReference>
<evidence type="ECO:0000256" key="1">
    <source>
        <dbReference type="ARBA" id="ARBA00023125"/>
    </source>
</evidence>
<name>A0ABX7B5Q9_9PROT</name>
<evidence type="ECO:0000313" key="4">
    <source>
        <dbReference type="Proteomes" id="UP000595197"/>
    </source>
</evidence>
<dbReference type="Proteomes" id="UP000595197">
    <property type="component" value="Chromosome"/>
</dbReference>
<dbReference type="PROSITE" id="PS50943">
    <property type="entry name" value="HTH_CROC1"/>
    <property type="match status" value="1"/>
</dbReference>
<reference evidence="3" key="1">
    <citation type="submission" date="2021-02" db="EMBL/GenBank/DDBJ databases">
        <title>Skermanella TT6 skin isolate.</title>
        <authorList>
            <person name="Lee K."/>
            <person name="Ganzorig M."/>
        </authorList>
    </citation>
    <scope>NUCLEOTIDE SEQUENCE</scope>
    <source>
        <strain evidence="3">TT6</strain>
    </source>
</reference>
<dbReference type="NCBIfam" id="TIGR02607">
    <property type="entry name" value="antidote_HigA"/>
    <property type="match status" value="1"/>
</dbReference>
<evidence type="ECO:0000313" key="3">
    <source>
        <dbReference type="EMBL" id="QQP87841.1"/>
    </source>
</evidence>
<dbReference type="PANTHER" id="PTHR36924:SF1">
    <property type="entry name" value="ANTITOXIN HIGA-1"/>
    <property type="match status" value="1"/>
</dbReference>
<dbReference type="SUPFAM" id="SSF47413">
    <property type="entry name" value="lambda repressor-like DNA-binding domains"/>
    <property type="match status" value="1"/>
</dbReference>
<dbReference type="InterPro" id="IPR013430">
    <property type="entry name" value="Toxin_antidote_HigA"/>
</dbReference>
<dbReference type="SMART" id="SM00530">
    <property type="entry name" value="HTH_XRE"/>
    <property type="match status" value="1"/>
</dbReference>
<organism evidence="3 4">
    <name type="scientific">Skermanella cutis</name>
    <dbReference type="NCBI Taxonomy" id="2775420"/>
    <lineage>
        <taxon>Bacteria</taxon>
        <taxon>Pseudomonadati</taxon>
        <taxon>Pseudomonadota</taxon>
        <taxon>Alphaproteobacteria</taxon>
        <taxon>Rhodospirillales</taxon>
        <taxon>Azospirillaceae</taxon>
        <taxon>Skermanella</taxon>
    </lineage>
</organism>
<dbReference type="PANTHER" id="PTHR36924">
    <property type="entry name" value="ANTITOXIN HIGA-1"/>
    <property type="match status" value="1"/>
</dbReference>
<accession>A0ABX7B5Q9</accession>
<protein>
    <submittedName>
        <fullName evidence="3">HigA family addiction module antidote protein</fullName>
    </submittedName>
</protein>